<evidence type="ECO:0000313" key="11">
    <source>
        <dbReference type="Proteomes" id="UP000243797"/>
    </source>
</evidence>
<dbReference type="GO" id="GO:0000776">
    <property type="term" value="C:kinetochore"/>
    <property type="evidence" value="ECO:0007669"/>
    <property type="project" value="TreeGrafter"/>
</dbReference>
<keyword evidence="4" id="KW-0132">Cell division</keyword>
<dbReference type="OrthoDB" id="331602at2759"/>
<evidence type="ECO:0000256" key="7">
    <source>
        <dbReference type="ARBA" id="ARBA00023306"/>
    </source>
</evidence>
<feature type="compositionally biased region" description="Polar residues" evidence="9">
    <location>
        <begin position="21"/>
        <end position="44"/>
    </location>
</feature>
<dbReference type="GO" id="GO:0007094">
    <property type="term" value="P:mitotic spindle assembly checkpoint signaling"/>
    <property type="evidence" value="ECO:0007669"/>
    <property type="project" value="InterPro"/>
</dbReference>
<dbReference type="PANTHER" id="PTHR23168:SF0">
    <property type="entry name" value="MITOTIC SPINDLE ASSEMBLY CHECKPOINT PROTEIN MAD1"/>
    <property type="match status" value="1"/>
</dbReference>
<dbReference type="GO" id="GO:0005635">
    <property type="term" value="C:nuclear envelope"/>
    <property type="evidence" value="ECO:0007669"/>
    <property type="project" value="TreeGrafter"/>
</dbReference>
<name>A0A2K1QJT3_9PEZI</name>
<dbReference type="InterPro" id="IPR008672">
    <property type="entry name" value="Mad1"/>
</dbReference>
<evidence type="ECO:0000256" key="3">
    <source>
        <dbReference type="ARBA" id="ARBA00022019"/>
    </source>
</evidence>
<evidence type="ECO:0000256" key="2">
    <source>
        <dbReference type="ARBA" id="ARBA00008029"/>
    </source>
</evidence>
<evidence type="ECO:0000256" key="1">
    <source>
        <dbReference type="ARBA" id="ARBA00004123"/>
    </source>
</evidence>
<dbReference type="SUPFAM" id="SSF75704">
    <property type="entry name" value="Mitotic arrest deficient-like 1, Mad1"/>
    <property type="match status" value="1"/>
</dbReference>
<proteinExistence type="inferred from homology"/>
<organism evidence="10 11">
    <name type="scientific">Sphaceloma murrayae</name>
    <dbReference type="NCBI Taxonomy" id="2082308"/>
    <lineage>
        <taxon>Eukaryota</taxon>
        <taxon>Fungi</taxon>
        <taxon>Dikarya</taxon>
        <taxon>Ascomycota</taxon>
        <taxon>Pezizomycotina</taxon>
        <taxon>Dothideomycetes</taxon>
        <taxon>Dothideomycetidae</taxon>
        <taxon>Myriangiales</taxon>
        <taxon>Elsinoaceae</taxon>
        <taxon>Sphaceloma</taxon>
    </lineage>
</organism>
<evidence type="ECO:0000256" key="9">
    <source>
        <dbReference type="SAM" id="MobiDB-lite"/>
    </source>
</evidence>
<dbReference type="FunCoup" id="A0A2K1QJT3">
    <property type="interactions" value="257"/>
</dbReference>
<dbReference type="InParanoid" id="A0A2K1QJT3"/>
<protein>
    <recommendedName>
        <fullName evidence="3">Spindle assembly checkpoint component MAD1</fullName>
    </recommendedName>
</protein>
<sequence length="728" mass="82320">MAAARNQQPSFDFLTGADPSSAAQQTSRLPLASSTRRTSINKRQSLLGAPTIPVRSTIDNETLRAQLNALQYELETLRQDRAMEVENLNSEIRDAERRVETEYKRAQEAERVRGMVEKRLEESRREAADRETRVVNERGVLEKKLRTAIDEVRGLKEDVEEGKAEIEGLRREGVRGLRDLEGRCEALEKRVEAVGEERDAAVENARAVSERLAEKERRVGDLEQEVFKLKALTGDQETLSVVKRELGEQVSHIKRLEKLNGEMNAELKRLRRERKAVEVVEEEKRALEGKLGLLDDARRELSESEIKRQMLEDERRAWAAYLDNQQGEAAFDSPEEMARAFVQERVERVQLMEKLGEVQPELAVKDEVINGLELEKTKLEAEVKKLKTSGTDSGPAGESKARARLERQRMLAVKEVEYLRAQLKSLEDETTEFDPSKAEDAVSSRTSELEALIDQYKTEISSLHTQLTNLESQTPAAPAPSLKRSAPDSEENEALGSLRRKLRKMQDALSSVETKNAALANDLKASSTQLAALRESSRTRVLEYSKNPTAQYEAVKMATLQTLRSENDALLAQLRNSSPAPAMVPAAVLDAMKLELAEKDSQMAQKDKKTLRLKQIWSAKAQEFRDAISSTLGWEVTFLEHGKLKLSSRYYSHSINLETKEEEENFILFDGERGTMKISGGERSRFAREIQEMVDFWVGGKGEVPCFLAAASLEFFERNQQEKEKDDG</sequence>
<keyword evidence="11" id="KW-1185">Reference proteome</keyword>
<evidence type="ECO:0000256" key="4">
    <source>
        <dbReference type="ARBA" id="ARBA00022618"/>
    </source>
</evidence>
<dbReference type="GO" id="GO:0051301">
    <property type="term" value="P:cell division"/>
    <property type="evidence" value="ECO:0007669"/>
    <property type="project" value="UniProtKB-KW"/>
</dbReference>
<keyword evidence="7" id="KW-0131">Cell cycle</keyword>
<feature type="coiled-coil region" evidence="8">
    <location>
        <begin position="362"/>
        <end position="429"/>
    </location>
</feature>
<reference evidence="10 11" key="1">
    <citation type="submission" date="2017-06" db="EMBL/GenBank/DDBJ databases">
        <title>Draft genome sequence of a variant of Elsinoe murrayae.</title>
        <authorList>
            <person name="Cheng Q."/>
        </authorList>
    </citation>
    <scope>NUCLEOTIDE SEQUENCE [LARGE SCALE GENOMIC DNA]</scope>
    <source>
        <strain evidence="10 11">CQ-2017a</strain>
    </source>
</reference>
<gene>
    <name evidence="10" type="ORF">CAC42_677</name>
</gene>
<dbReference type="STRING" id="2082308.A0A2K1QJT3"/>
<keyword evidence="8" id="KW-0175">Coiled coil</keyword>
<dbReference type="EMBL" id="NKHZ01000070">
    <property type="protein sequence ID" value="PNS15418.1"/>
    <property type="molecule type" value="Genomic_DNA"/>
</dbReference>
<evidence type="ECO:0000256" key="5">
    <source>
        <dbReference type="ARBA" id="ARBA00022776"/>
    </source>
</evidence>
<comment type="similarity">
    <text evidence="2">Belongs to the MAD1 family.</text>
</comment>
<keyword evidence="5" id="KW-0498">Mitosis</keyword>
<dbReference type="Gene3D" id="6.10.250.90">
    <property type="match status" value="1"/>
</dbReference>
<dbReference type="Gene3D" id="1.20.5.170">
    <property type="match status" value="1"/>
</dbReference>
<keyword evidence="6" id="KW-0539">Nucleus</keyword>
<dbReference type="AlphaFoldDB" id="A0A2K1QJT3"/>
<evidence type="ECO:0000256" key="8">
    <source>
        <dbReference type="SAM" id="Coils"/>
    </source>
</evidence>
<dbReference type="GO" id="GO:0051315">
    <property type="term" value="P:attachment of mitotic spindle microtubules to kinetochore"/>
    <property type="evidence" value="ECO:0007669"/>
    <property type="project" value="TreeGrafter"/>
</dbReference>
<dbReference type="Proteomes" id="UP000243797">
    <property type="component" value="Unassembled WGS sequence"/>
</dbReference>
<dbReference type="PANTHER" id="PTHR23168">
    <property type="entry name" value="MITOTIC SPINDLE ASSEMBLY CHECKPOINT PROTEIN MAD1 MITOTIC ARREST DEFICIENT-LIKE PROTEIN 1"/>
    <property type="match status" value="1"/>
</dbReference>
<dbReference type="Pfam" id="PF05557">
    <property type="entry name" value="MAD"/>
    <property type="match status" value="1"/>
</dbReference>
<dbReference type="GO" id="GO:0072686">
    <property type="term" value="C:mitotic spindle"/>
    <property type="evidence" value="ECO:0007669"/>
    <property type="project" value="TreeGrafter"/>
</dbReference>
<dbReference type="Gene3D" id="3.30.457.60">
    <property type="match status" value="1"/>
</dbReference>
<evidence type="ECO:0000256" key="6">
    <source>
        <dbReference type="ARBA" id="ARBA00023242"/>
    </source>
</evidence>
<comment type="subcellular location">
    <subcellularLocation>
        <location evidence="1">Nucleus</location>
    </subcellularLocation>
</comment>
<feature type="region of interest" description="Disordered" evidence="9">
    <location>
        <begin position="470"/>
        <end position="494"/>
    </location>
</feature>
<evidence type="ECO:0000313" key="10">
    <source>
        <dbReference type="EMBL" id="PNS15418.1"/>
    </source>
</evidence>
<comment type="caution">
    <text evidence="10">The sequence shown here is derived from an EMBL/GenBank/DDBJ whole genome shotgun (WGS) entry which is preliminary data.</text>
</comment>
<feature type="coiled-coil region" evidence="8">
    <location>
        <begin position="60"/>
        <end position="314"/>
    </location>
</feature>
<feature type="region of interest" description="Disordered" evidence="9">
    <location>
        <begin position="1"/>
        <end position="44"/>
    </location>
</feature>
<feature type="compositionally biased region" description="Polar residues" evidence="9">
    <location>
        <begin position="1"/>
        <end position="10"/>
    </location>
</feature>
<accession>A0A2K1QJT3</accession>